<dbReference type="InterPro" id="IPR025589">
    <property type="entry name" value="Toprim_C_rpt"/>
</dbReference>
<dbReference type="Gene3D" id="3.40.50.140">
    <property type="match status" value="1"/>
</dbReference>
<evidence type="ECO:0000256" key="9">
    <source>
        <dbReference type="ARBA" id="ARBA00030003"/>
    </source>
</evidence>
<keyword evidence="7" id="KW-0238">DNA-binding</keyword>
<evidence type="ECO:0000256" key="13">
    <source>
        <dbReference type="SAM" id="MobiDB-lite"/>
    </source>
</evidence>
<dbReference type="SMART" id="SM00493">
    <property type="entry name" value="TOPRIM"/>
    <property type="match status" value="1"/>
</dbReference>
<evidence type="ECO:0000256" key="11">
    <source>
        <dbReference type="ARBA" id="ARBA00032235"/>
    </source>
</evidence>
<evidence type="ECO:0000313" key="16">
    <source>
        <dbReference type="EMBL" id="BCS96645.1"/>
    </source>
</evidence>
<dbReference type="SMART" id="SM00436">
    <property type="entry name" value="TOP1Bc"/>
    <property type="match status" value="1"/>
</dbReference>
<dbReference type="SUPFAM" id="SSF56712">
    <property type="entry name" value="Prokaryotic type I DNA topoisomerase"/>
    <property type="match status" value="1"/>
</dbReference>
<dbReference type="PROSITE" id="PS00396">
    <property type="entry name" value="TOPO_IA_1"/>
    <property type="match status" value="1"/>
</dbReference>
<dbReference type="PROSITE" id="PS50880">
    <property type="entry name" value="TOPRIM"/>
    <property type="match status" value="1"/>
</dbReference>
<gene>
    <name evidence="16" type="ORF">DSLASN_22770</name>
</gene>
<keyword evidence="4" id="KW-0479">Metal-binding</keyword>
<dbReference type="Pfam" id="PF01131">
    <property type="entry name" value="Topoisom_bac"/>
    <property type="match status" value="1"/>
</dbReference>
<dbReference type="CDD" id="cd00186">
    <property type="entry name" value="TOP1Ac"/>
    <property type="match status" value="1"/>
</dbReference>
<dbReference type="CDD" id="cd03362">
    <property type="entry name" value="TOPRIM_TopoIA_TopoIII"/>
    <property type="match status" value="1"/>
</dbReference>
<evidence type="ECO:0000313" key="17">
    <source>
        <dbReference type="Proteomes" id="UP001320148"/>
    </source>
</evidence>
<dbReference type="Proteomes" id="UP001320148">
    <property type="component" value="Chromosome"/>
</dbReference>
<evidence type="ECO:0000256" key="10">
    <source>
        <dbReference type="ARBA" id="ARBA00031985"/>
    </source>
</evidence>
<proteinExistence type="inferred from homology"/>
<keyword evidence="17" id="KW-1185">Reference proteome</keyword>
<keyword evidence="6" id="KW-0799">Topoisomerase</keyword>
<dbReference type="EC" id="5.6.2.1" evidence="3"/>
<evidence type="ECO:0000259" key="15">
    <source>
        <dbReference type="PROSITE" id="PS52039"/>
    </source>
</evidence>
<evidence type="ECO:0000256" key="7">
    <source>
        <dbReference type="ARBA" id="ARBA00023125"/>
    </source>
</evidence>
<dbReference type="PROSITE" id="PS52039">
    <property type="entry name" value="TOPO_IA_2"/>
    <property type="match status" value="1"/>
</dbReference>
<feature type="domain" description="Topo IA-type catalytic" evidence="15">
    <location>
        <begin position="155"/>
        <end position="595"/>
    </location>
</feature>
<feature type="domain" description="Toprim" evidence="14">
    <location>
        <begin position="2"/>
        <end position="137"/>
    </location>
</feature>
<sequence>MTTLILTEKPSVAADFSKALGVRTRRDGYYEGNGTLICWAVGHLVELFAPEDYSPSFKKWSLATLPILPEPFKYKPIKKSGKQLGVIKKLLKTPGLDRVIIATDAGREGEVIARTILLQAGFTDKGRIMRFWTSQALTPAVVRSTLEKLQPITDYDRLWRAGYYRQVADWMVGMNGTRALTVRLGDLYSVGRVQTAVLALLVQRRRERENFKPEPYVVVKVHFANEKGKWIGTWFKEKETRIVDLDAAQGLVARLTAEETPGVVLSAEKEKKSDPPPYLFSLTDLQQEANKRFGFPAKKTLNVAQGLYQDKKCLSYPRTDSRVLGTQNLDMVKKLVDKLAETAPALFKGVDHGRIALSNKRVFNDAKLTDHHALIPLKNLPPSATADEAKIYELVLRRFAAAFHPNCHYENTKIVTGFSSETFQTTGKIILSPGWREAWPIKAKKEDEAYIPPLVNGDAAHKEKVAAEKKETTPPAAYTDALILKEMTNPGRYVSEKAMKDLFRGEVGIGTQSTRAQILEILIQREYAKREGKTLAATDKGCYLVEMLQKTAVSRVLTSPEETARWEMSLNRIALGEGNNENFLATIKEFVQKSMDELKTVVMEGEAPVGRKRTGEVVGRCPACGGEVIEEYKNFKCACGFVLWKKIAGKNLTPNMVGHLLRTKKSGPYNGFISKKKKRFTASLILAQKEGSWQVTFDFDSNGKKGGGKKAAGEPAPWSSSPNASGSFSHSQEAASYVSQPERPTTLASKPAQNQKPLRGLNQTGPRPCPACGGSIIEGKRGFGCSNWPADKGGCRFVIWKTLFGRELTESQLTSLLSMKPTRPCNLTTSDGRTVKTRLRLTNTPQGWMVMADPDEQGIKHFEPVVCAH</sequence>
<evidence type="ECO:0000256" key="4">
    <source>
        <dbReference type="ARBA" id="ARBA00022723"/>
    </source>
</evidence>
<dbReference type="Gene3D" id="1.10.460.10">
    <property type="entry name" value="Topoisomerase I, domain 2"/>
    <property type="match status" value="1"/>
</dbReference>
<evidence type="ECO:0000259" key="14">
    <source>
        <dbReference type="PROSITE" id="PS50880"/>
    </source>
</evidence>
<dbReference type="RefSeq" id="WP_236892941.1">
    <property type="nucleotide sequence ID" value="NZ_AP024488.1"/>
</dbReference>
<evidence type="ECO:0000256" key="8">
    <source>
        <dbReference type="ARBA" id="ARBA00023235"/>
    </source>
</evidence>
<dbReference type="PRINTS" id="PR00417">
    <property type="entry name" value="PRTPISMRASEI"/>
</dbReference>
<evidence type="ECO:0000256" key="3">
    <source>
        <dbReference type="ARBA" id="ARBA00012891"/>
    </source>
</evidence>
<dbReference type="PANTHER" id="PTHR11390">
    <property type="entry name" value="PROKARYOTIC DNA TOPOISOMERASE"/>
    <property type="match status" value="1"/>
</dbReference>
<dbReference type="InterPro" id="IPR000380">
    <property type="entry name" value="Topo_IA"/>
</dbReference>
<reference evidence="16 17" key="1">
    <citation type="submission" date="2021-02" db="EMBL/GenBank/DDBJ databases">
        <title>Complete genome of Desulfoluna sp. strain ASN36.</title>
        <authorList>
            <person name="Takahashi A."/>
            <person name="Kojima H."/>
            <person name="Fukui M."/>
        </authorList>
    </citation>
    <scope>NUCLEOTIDE SEQUENCE [LARGE SCALE GENOMIC DNA]</scope>
    <source>
        <strain evidence="16 17">ASN36</strain>
    </source>
</reference>
<comment type="catalytic activity">
    <reaction evidence="1">
        <text>ATP-independent breakage of single-stranded DNA, followed by passage and rejoining.</text>
        <dbReference type="EC" id="5.6.2.1"/>
    </reaction>
</comment>
<dbReference type="InterPro" id="IPR013497">
    <property type="entry name" value="Topo_IA_cen"/>
</dbReference>
<dbReference type="InterPro" id="IPR003601">
    <property type="entry name" value="Topo_IA_2"/>
</dbReference>
<dbReference type="InterPro" id="IPR013825">
    <property type="entry name" value="Topo_IA_cen_sub2"/>
</dbReference>
<evidence type="ECO:0000256" key="2">
    <source>
        <dbReference type="ARBA" id="ARBA00009446"/>
    </source>
</evidence>
<dbReference type="InterPro" id="IPR023406">
    <property type="entry name" value="Topo_IA_AS"/>
</dbReference>
<dbReference type="InterPro" id="IPR023405">
    <property type="entry name" value="Topo_IA_core_domain"/>
</dbReference>
<feature type="compositionally biased region" description="Polar residues" evidence="13">
    <location>
        <begin position="718"/>
        <end position="765"/>
    </location>
</feature>
<keyword evidence="5" id="KW-0460">Magnesium</keyword>
<dbReference type="Pfam" id="PF13342">
    <property type="entry name" value="Toprim_Crpt"/>
    <property type="match status" value="1"/>
</dbReference>
<dbReference type="InterPro" id="IPR005738">
    <property type="entry name" value="TopoIII"/>
</dbReference>
<accession>A0ABM7PH19</accession>
<dbReference type="Gene3D" id="1.10.290.10">
    <property type="entry name" value="Topoisomerase I, domain 4"/>
    <property type="match status" value="1"/>
</dbReference>
<feature type="region of interest" description="Disordered" evidence="13">
    <location>
        <begin position="704"/>
        <end position="767"/>
    </location>
</feature>
<dbReference type="NCBIfam" id="TIGR01056">
    <property type="entry name" value="topB"/>
    <property type="match status" value="1"/>
</dbReference>
<evidence type="ECO:0000256" key="1">
    <source>
        <dbReference type="ARBA" id="ARBA00000213"/>
    </source>
</evidence>
<dbReference type="InterPro" id="IPR003602">
    <property type="entry name" value="Topo_IA_DNA-bd_dom"/>
</dbReference>
<dbReference type="InterPro" id="IPR034144">
    <property type="entry name" value="TOPRIM_TopoIII"/>
</dbReference>
<comment type="similarity">
    <text evidence="2">Belongs to the type IA topoisomerase family.</text>
</comment>
<dbReference type="SMART" id="SM00437">
    <property type="entry name" value="TOP1Ac"/>
    <property type="match status" value="1"/>
</dbReference>
<dbReference type="EMBL" id="AP024488">
    <property type="protein sequence ID" value="BCS96645.1"/>
    <property type="molecule type" value="Genomic_DNA"/>
</dbReference>
<keyword evidence="8" id="KW-0413">Isomerase</keyword>
<evidence type="ECO:0000256" key="6">
    <source>
        <dbReference type="ARBA" id="ARBA00023029"/>
    </source>
</evidence>
<dbReference type="PANTHER" id="PTHR11390:SF21">
    <property type="entry name" value="DNA TOPOISOMERASE 3-ALPHA"/>
    <property type="match status" value="1"/>
</dbReference>
<protein>
    <recommendedName>
        <fullName evidence="3">DNA topoisomerase</fullName>
        <ecNumber evidence="3">5.6.2.1</ecNumber>
    </recommendedName>
    <alternativeName>
        <fullName evidence="12">Omega-protein</fullName>
    </alternativeName>
    <alternativeName>
        <fullName evidence="11">Relaxing enzyme</fullName>
    </alternativeName>
    <alternativeName>
        <fullName evidence="9">Swivelase</fullName>
    </alternativeName>
    <alternativeName>
        <fullName evidence="10">Untwisting enzyme</fullName>
    </alternativeName>
</protein>
<dbReference type="Pfam" id="PF01751">
    <property type="entry name" value="Toprim"/>
    <property type="match status" value="1"/>
</dbReference>
<dbReference type="InterPro" id="IPR006171">
    <property type="entry name" value="TOPRIM_dom"/>
</dbReference>
<dbReference type="InterPro" id="IPR013824">
    <property type="entry name" value="Topo_IA_cen_sub1"/>
</dbReference>
<name>A0ABM7PH19_9BACT</name>
<dbReference type="Gene3D" id="2.70.20.10">
    <property type="entry name" value="Topoisomerase I, domain 3"/>
    <property type="match status" value="1"/>
</dbReference>
<dbReference type="InterPro" id="IPR013826">
    <property type="entry name" value="Topo_IA_cen_sub3"/>
</dbReference>
<evidence type="ECO:0000256" key="5">
    <source>
        <dbReference type="ARBA" id="ARBA00022842"/>
    </source>
</evidence>
<organism evidence="16 17">
    <name type="scientific">Desulfoluna limicola</name>
    <dbReference type="NCBI Taxonomy" id="2810562"/>
    <lineage>
        <taxon>Bacteria</taxon>
        <taxon>Pseudomonadati</taxon>
        <taxon>Thermodesulfobacteriota</taxon>
        <taxon>Desulfobacteria</taxon>
        <taxon>Desulfobacterales</taxon>
        <taxon>Desulfolunaceae</taxon>
        <taxon>Desulfoluna</taxon>
    </lineage>
</organism>
<evidence type="ECO:0000256" key="12">
    <source>
        <dbReference type="ARBA" id="ARBA00032877"/>
    </source>
</evidence>